<reference evidence="3" key="1">
    <citation type="submission" date="2021-02" db="EMBL/GenBank/DDBJ databases">
        <authorList>
            <person name="Palmer J.M."/>
        </authorList>
    </citation>
    <scope>NUCLEOTIDE SEQUENCE</scope>
    <source>
        <strain evidence="3">SCRP23</strain>
    </source>
</reference>
<dbReference type="AlphaFoldDB" id="A0A8T1WNP6"/>
<proteinExistence type="predicted"/>
<gene>
    <name evidence="3" type="ORF">PHYBOEH_003399</name>
</gene>
<keyword evidence="4" id="KW-1185">Reference proteome</keyword>
<dbReference type="InterPro" id="IPR005062">
    <property type="entry name" value="SAC3/GANP/THP3_conserved"/>
</dbReference>
<name>A0A8T1WNP6_9STRA</name>
<dbReference type="InterPro" id="IPR045107">
    <property type="entry name" value="SAC3/GANP/THP3"/>
</dbReference>
<comment type="caution">
    <text evidence="3">The sequence shown here is derived from an EMBL/GenBank/DDBJ whole genome shotgun (WGS) entry which is preliminary data.</text>
</comment>
<dbReference type="GO" id="GO:0070390">
    <property type="term" value="C:transcription export complex 2"/>
    <property type="evidence" value="ECO:0007669"/>
    <property type="project" value="TreeGrafter"/>
</dbReference>
<dbReference type="PANTHER" id="PTHR12436">
    <property type="entry name" value="80 KDA MCM3-ASSOCIATED PROTEIN"/>
    <property type="match status" value="1"/>
</dbReference>
<evidence type="ECO:0000256" key="1">
    <source>
        <dbReference type="SAM" id="MobiDB-lite"/>
    </source>
</evidence>
<dbReference type="GO" id="GO:0005737">
    <property type="term" value="C:cytoplasm"/>
    <property type="evidence" value="ECO:0007669"/>
    <property type="project" value="TreeGrafter"/>
</dbReference>
<accession>A0A8T1WNP6</accession>
<sequence length="407" mass="45570">MARGRWRSGRGRHNASPPPAPACLHQSPLQGECQRLCPPKEEAERARTNELSRFECATAEHPELVAVKKYRRAAAGRDTYDAQDVRPAPVLLDTLRHLFTAVLEYPKGGFEAEEDARPAEFLALYHFINDRIRSGIENEELVIALQQAVRFYLVAGLRAVQLLGTLKNQQDWSDKLNDEQLASALSQLQTLYRMQERASKSSSCSVGGPELETAGEFVAYDLLLHADDPQATDDFHRFALEFDAMSLLERAITLRHLPRIWTCGIKMMNKAFGKQDRFPLEELARWMLLAGFKSECEGGEQAEKLCKALNIQAQRHPPPIPPTFPQKSDAADSWEAIDVHNAELVPSASTERVKLSSLGFAQFKITAVHEAPDLELARTLVHDVASCLREAKEEQSMTKLITGMARC</sequence>
<evidence type="ECO:0000313" key="4">
    <source>
        <dbReference type="Proteomes" id="UP000693981"/>
    </source>
</evidence>
<dbReference type="EMBL" id="JAGDFL010000196">
    <property type="protein sequence ID" value="KAG7395642.1"/>
    <property type="molecule type" value="Genomic_DNA"/>
</dbReference>
<feature type="domain" description="SAC3/GANP/THP3 conserved" evidence="2">
    <location>
        <begin position="36"/>
        <end position="255"/>
    </location>
</feature>
<organism evidence="3 4">
    <name type="scientific">Phytophthora boehmeriae</name>
    <dbReference type="NCBI Taxonomy" id="109152"/>
    <lineage>
        <taxon>Eukaryota</taxon>
        <taxon>Sar</taxon>
        <taxon>Stramenopiles</taxon>
        <taxon>Oomycota</taxon>
        <taxon>Peronosporomycetes</taxon>
        <taxon>Peronosporales</taxon>
        <taxon>Peronosporaceae</taxon>
        <taxon>Phytophthora</taxon>
    </lineage>
</organism>
<dbReference type="OrthoDB" id="264795at2759"/>
<feature type="compositionally biased region" description="Basic residues" evidence="1">
    <location>
        <begin position="1"/>
        <end position="13"/>
    </location>
</feature>
<evidence type="ECO:0000313" key="3">
    <source>
        <dbReference type="EMBL" id="KAG7395642.1"/>
    </source>
</evidence>
<dbReference type="Pfam" id="PF03399">
    <property type="entry name" value="SAC3_GANP"/>
    <property type="match status" value="1"/>
</dbReference>
<dbReference type="GO" id="GO:0006406">
    <property type="term" value="P:mRNA export from nucleus"/>
    <property type="evidence" value="ECO:0007669"/>
    <property type="project" value="TreeGrafter"/>
</dbReference>
<feature type="region of interest" description="Disordered" evidence="1">
    <location>
        <begin position="1"/>
        <end position="25"/>
    </location>
</feature>
<dbReference type="Proteomes" id="UP000693981">
    <property type="component" value="Unassembled WGS sequence"/>
</dbReference>
<dbReference type="PANTHER" id="PTHR12436:SF3">
    <property type="entry name" value="GERMINAL-CENTER ASSOCIATED NUCLEAR PROTEIN"/>
    <property type="match status" value="1"/>
</dbReference>
<evidence type="ECO:0000259" key="2">
    <source>
        <dbReference type="Pfam" id="PF03399"/>
    </source>
</evidence>
<protein>
    <recommendedName>
        <fullName evidence="2">SAC3/GANP/THP3 conserved domain-containing protein</fullName>
    </recommendedName>
</protein>